<proteinExistence type="predicted"/>
<dbReference type="EMBL" id="CP120733">
    <property type="protein sequence ID" value="WFD09922.1"/>
    <property type="molecule type" value="Genomic_DNA"/>
</dbReference>
<dbReference type="Gene3D" id="1.10.287.110">
    <property type="entry name" value="DnaJ domain"/>
    <property type="match status" value="1"/>
</dbReference>
<dbReference type="SUPFAM" id="SSF46565">
    <property type="entry name" value="Chaperone J-domain"/>
    <property type="match status" value="1"/>
</dbReference>
<dbReference type="InterPro" id="IPR019734">
    <property type="entry name" value="TPR_rpt"/>
</dbReference>
<keyword evidence="5" id="KW-1185">Reference proteome</keyword>
<evidence type="ECO:0000256" key="2">
    <source>
        <dbReference type="PROSITE-ProRule" id="PRU00339"/>
    </source>
</evidence>
<feature type="repeat" description="TPR" evidence="2">
    <location>
        <begin position="104"/>
        <end position="137"/>
    </location>
</feature>
<evidence type="ECO:0000259" key="3">
    <source>
        <dbReference type="PROSITE" id="PS50076"/>
    </source>
</evidence>
<keyword evidence="1" id="KW-0235">DNA replication</keyword>
<feature type="domain" description="J" evidence="3">
    <location>
        <begin position="3"/>
        <end position="74"/>
    </location>
</feature>
<accession>A0ABY8EAG4</accession>
<reference evidence="4 5" key="1">
    <citation type="submission" date="2023-03" db="EMBL/GenBank/DDBJ databases">
        <title>Complete genome sequence of Tepidibacter sp. SWIR-1, isolated from a deep-sea hydrothermal vent.</title>
        <authorList>
            <person name="Li X."/>
        </authorList>
    </citation>
    <scope>NUCLEOTIDE SEQUENCE [LARGE SCALE GENOMIC DNA]</scope>
    <source>
        <strain evidence="4 5">SWIR-1</strain>
    </source>
</reference>
<dbReference type="InterPro" id="IPR050817">
    <property type="entry name" value="DjlA_DnaK_co-chaperone"/>
</dbReference>
<organism evidence="4 5">
    <name type="scientific">Tepidibacter hydrothermalis</name>
    <dbReference type="NCBI Taxonomy" id="3036126"/>
    <lineage>
        <taxon>Bacteria</taxon>
        <taxon>Bacillati</taxon>
        <taxon>Bacillota</taxon>
        <taxon>Clostridia</taxon>
        <taxon>Peptostreptococcales</taxon>
        <taxon>Peptostreptococcaceae</taxon>
        <taxon>Tepidibacter</taxon>
    </lineage>
</organism>
<evidence type="ECO:0000313" key="5">
    <source>
        <dbReference type="Proteomes" id="UP001222800"/>
    </source>
</evidence>
<sequence length="192" mass="22190">MRNPYEVLGVNKNASKEEVKRAYRDLAKKYHPDKHMNNPLSELAQEKFKEINEAYDSIMKGYENSGSGQYNNTGNNLYEVRDYINRGDFSTARNILSNMNNRSSEWYYLMGLTSMRLGLYDEGADFIKRAHFMEPNNREYKMAHDNIINRQRAYSSRTREYNGGTDMCNVCTTLYCADCCCECCGGDLIACC</sequence>
<dbReference type="PROSITE" id="PS50076">
    <property type="entry name" value="DNAJ_2"/>
    <property type="match status" value="1"/>
</dbReference>
<dbReference type="Proteomes" id="UP001222800">
    <property type="component" value="Chromosome"/>
</dbReference>
<dbReference type="PANTHER" id="PTHR24074">
    <property type="entry name" value="CO-CHAPERONE PROTEIN DJLA"/>
    <property type="match status" value="1"/>
</dbReference>
<protein>
    <submittedName>
        <fullName evidence="4">DnaJ domain-containing protein</fullName>
    </submittedName>
</protein>
<dbReference type="SUPFAM" id="SSF48452">
    <property type="entry name" value="TPR-like"/>
    <property type="match status" value="1"/>
</dbReference>
<dbReference type="CDD" id="cd06257">
    <property type="entry name" value="DnaJ"/>
    <property type="match status" value="1"/>
</dbReference>
<dbReference type="RefSeq" id="WP_277731897.1">
    <property type="nucleotide sequence ID" value="NZ_CP120733.1"/>
</dbReference>
<dbReference type="InterPro" id="IPR036869">
    <property type="entry name" value="J_dom_sf"/>
</dbReference>
<evidence type="ECO:0000313" key="4">
    <source>
        <dbReference type="EMBL" id="WFD09922.1"/>
    </source>
</evidence>
<evidence type="ECO:0000256" key="1">
    <source>
        <dbReference type="ARBA" id="ARBA00022705"/>
    </source>
</evidence>
<keyword evidence="2" id="KW-0802">TPR repeat</keyword>
<dbReference type="PRINTS" id="PR00625">
    <property type="entry name" value="JDOMAIN"/>
</dbReference>
<dbReference type="SMART" id="SM00271">
    <property type="entry name" value="DnaJ"/>
    <property type="match status" value="1"/>
</dbReference>
<name>A0ABY8EAG4_9FIRM</name>
<gene>
    <name evidence="4" type="ORF">P4S50_16315</name>
</gene>
<dbReference type="Pfam" id="PF00226">
    <property type="entry name" value="DnaJ"/>
    <property type="match status" value="1"/>
</dbReference>
<dbReference type="InterPro" id="IPR011990">
    <property type="entry name" value="TPR-like_helical_dom_sf"/>
</dbReference>
<dbReference type="PROSITE" id="PS50005">
    <property type="entry name" value="TPR"/>
    <property type="match status" value="1"/>
</dbReference>
<dbReference type="InterPro" id="IPR001623">
    <property type="entry name" value="DnaJ_domain"/>
</dbReference>